<reference evidence="3 4" key="1">
    <citation type="journal article" date="2016" name="Nat. Commun.">
        <title>Thousands of microbial genomes shed light on interconnected biogeochemical processes in an aquifer system.</title>
        <authorList>
            <person name="Anantharaman K."/>
            <person name="Brown C.T."/>
            <person name="Hug L.A."/>
            <person name="Sharon I."/>
            <person name="Castelle C.J."/>
            <person name="Probst A.J."/>
            <person name="Thomas B.C."/>
            <person name="Singh A."/>
            <person name="Wilkins M.J."/>
            <person name="Karaoz U."/>
            <person name="Brodie E.L."/>
            <person name="Williams K.H."/>
            <person name="Hubbard S.S."/>
            <person name="Banfield J.F."/>
        </authorList>
    </citation>
    <scope>NUCLEOTIDE SEQUENCE [LARGE SCALE GENOMIC DNA]</scope>
</reference>
<dbReference type="Pfam" id="PF17131">
    <property type="entry name" value="LolA_like"/>
    <property type="match status" value="1"/>
</dbReference>
<feature type="signal peptide" evidence="1">
    <location>
        <begin position="1"/>
        <end position="20"/>
    </location>
</feature>
<dbReference type="EMBL" id="MEUG01000001">
    <property type="protein sequence ID" value="OGC27819.1"/>
    <property type="molecule type" value="Genomic_DNA"/>
</dbReference>
<dbReference type="CDD" id="cd16329">
    <property type="entry name" value="LolA_like"/>
    <property type="match status" value="1"/>
</dbReference>
<name>A0A1F4T5P8_UNCSA</name>
<evidence type="ECO:0000259" key="2">
    <source>
        <dbReference type="Pfam" id="PF17131"/>
    </source>
</evidence>
<gene>
    <name evidence="3" type="ORF">A3K49_02280</name>
</gene>
<dbReference type="Proteomes" id="UP000178602">
    <property type="component" value="Unassembled WGS sequence"/>
</dbReference>
<dbReference type="AlphaFoldDB" id="A0A1F4T5P8"/>
<evidence type="ECO:0000313" key="4">
    <source>
        <dbReference type="Proteomes" id="UP000178602"/>
    </source>
</evidence>
<proteinExistence type="predicted"/>
<feature type="domain" description="Uncharacterized protein TP-0789" evidence="2">
    <location>
        <begin position="65"/>
        <end position="244"/>
    </location>
</feature>
<accession>A0A1F4T5P8</accession>
<evidence type="ECO:0000256" key="1">
    <source>
        <dbReference type="SAM" id="SignalP"/>
    </source>
</evidence>
<feature type="chain" id="PRO_5009514515" description="Uncharacterized protein TP-0789 domain-containing protein" evidence="1">
    <location>
        <begin position="21"/>
        <end position="245"/>
    </location>
</feature>
<comment type="caution">
    <text evidence="3">The sequence shown here is derived from an EMBL/GenBank/DDBJ whole genome shotgun (WGS) entry which is preliminary data.</text>
</comment>
<protein>
    <recommendedName>
        <fullName evidence="2">Uncharacterized protein TP-0789 domain-containing protein</fullName>
    </recommendedName>
</protein>
<evidence type="ECO:0000313" key="3">
    <source>
        <dbReference type="EMBL" id="OGC27819.1"/>
    </source>
</evidence>
<dbReference type="Gene3D" id="2.50.20.10">
    <property type="entry name" value="Lipoprotein localisation LolA/LolB/LppX"/>
    <property type="match status" value="1"/>
</dbReference>
<organism evidence="3 4">
    <name type="scientific">candidate division WOR-1 bacterium RIFOXYC12_FULL_54_18</name>
    <dbReference type="NCBI Taxonomy" id="1802584"/>
    <lineage>
        <taxon>Bacteria</taxon>
        <taxon>Bacillati</taxon>
        <taxon>Saganbacteria</taxon>
    </lineage>
</organism>
<sequence>MKKTLFTLAIAAWLAGAVLAATGAEIIRKVDENLIYKSARMEAKMIIHIWSEVRTKTMRTYQKGRESSFSVFLSPPRDQGVKYLKLKDNMWIYLPDVDKTIKIAGHMLRQSMMGSDLSYEDALESGDLLDKYTATLVSEEVVKQRPCFVVDLTARVKEITYYRRLVWVDKELFVPVREELFAMSGKKLKVMTLGNVQKYGSRYYPLYMSMRNLLRQNTLTELIITKAEFDLSLPAEMFTQSSLTK</sequence>
<dbReference type="InterPro" id="IPR033399">
    <property type="entry name" value="TP_0789-like"/>
</dbReference>
<keyword evidence="1" id="KW-0732">Signal</keyword>